<feature type="region of interest" description="Disordered" evidence="1">
    <location>
        <begin position="105"/>
        <end position="136"/>
    </location>
</feature>
<organism evidence="2">
    <name type="scientific">marine sediment metagenome</name>
    <dbReference type="NCBI Taxonomy" id="412755"/>
    <lineage>
        <taxon>unclassified sequences</taxon>
        <taxon>metagenomes</taxon>
        <taxon>ecological metagenomes</taxon>
    </lineage>
</organism>
<feature type="compositionally biased region" description="Basic residues" evidence="1">
    <location>
        <begin position="120"/>
        <end position="136"/>
    </location>
</feature>
<name>A0A0F9FVG6_9ZZZZ</name>
<dbReference type="AlphaFoldDB" id="A0A0F9FVG6"/>
<comment type="caution">
    <text evidence="2">The sequence shown here is derived from an EMBL/GenBank/DDBJ whole genome shotgun (WGS) entry which is preliminary data.</text>
</comment>
<gene>
    <name evidence="2" type="ORF">LCGC14_1906340</name>
</gene>
<sequence length="136" mass="15716">MEELVFIRKDFYIQPPEDGNPKEWLKWQKADDRKAAAHKRAVTMAQEHCEAPEELQETTMRKVGGVWRQSLPIGIASGNAEEGYQAEPMVEAKQEFHIALVNMEATRNKRAGTSAAKREAQRKRRLSKRKNNKKRK</sequence>
<accession>A0A0F9FVG6</accession>
<protein>
    <submittedName>
        <fullName evidence="2">Uncharacterized protein</fullName>
    </submittedName>
</protein>
<reference evidence="2" key="1">
    <citation type="journal article" date="2015" name="Nature">
        <title>Complex archaea that bridge the gap between prokaryotes and eukaryotes.</title>
        <authorList>
            <person name="Spang A."/>
            <person name="Saw J.H."/>
            <person name="Jorgensen S.L."/>
            <person name="Zaremba-Niedzwiedzka K."/>
            <person name="Martijn J."/>
            <person name="Lind A.E."/>
            <person name="van Eijk R."/>
            <person name="Schleper C."/>
            <person name="Guy L."/>
            <person name="Ettema T.J."/>
        </authorList>
    </citation>
    <scope>NUCLEOTIDE SEQUENCE</scope>
</reference>
<proteinExistence type="predicted"/>
<evidence type="ECO:0000256" key="1">
    <source>
        <dbReference type="SAM" id="MobiDB-lite"/>
    </source>
</evidence>
<evidence type="ECO:0000313" key="2">
    <source>
        <dbReference type="EMBL" id="KKL90273.1"/>
    </source>
</evidence>
<dbReference type="EMBL" id="LAZR01020052">
    <property type="protein sequence ID" value="KKL90273.1"/>
    <property type="molecule type" value="Genomic_DNA"/>
</dbReference>